<evidence type="ECO:0000256" key="4">
    <source>
        <dbReference type="ARBA" id="ARBA00023136"/>
    </source>
</evidence>
<keyword evidence="2" id="KW-1134">Transmembrane beta strand</keyword>
<evidence type="ECO:0000256" key="3">
    <source>
        <dbReference type="ARBA" id="ARBA00022692"/>
    </source>
</evidence>
<keyword evidence="3" id="KW-0812">Transmembrane</keyword>
<comment type="subcellular location">
    <subcellularLocation>
        <location evidence="1">Cell outer membrane</location>
    </subcellularLocation>
</comment>
<dbReference type="RefSeq" id="WP_130857178.1">
    <property type="nucleotide sequence ID" value="NZ_JBHLWO010000007.1"/>
</dbReference>
<keyword evidence="5" id="KW-0998">Cell outer membrane</keyword>
<organism evidence="7 8">
    <name type="scientific">Olivibacter oleidegradans</name>
    <dbReference type="NCBI Taxonomy" id="760123"/>
    <lineage>
        <taxon>Bacteria</taxon>
        <taxon>Pseudomonadati</taxon>
        <taxon>Bacteroidota</taxon>
        <taxon>Sphingobacteriia</taxon>
        <taxon>Sphingobacteriales</taxon>
        <taxon>Sphingobacteriaceae</taxon>
        <taxon>Olivibacter</taxon>
    </lineage>
</organism>
<keyword evidence="6" id="KW-0732">Signal</keyword>
<evidence type="ECO:0000256" key="1">
    <source>
        <dbReference type="ARBA" id="ARBA00004442"/>
    </source>
</evidence>
<dbReference type="Gene3D" id="1.20.1600.10">
    <property type="entry name" value="Outer membrane efflux proteins (OEP)"/>
    <property type="match status" value="1"/>
</dbReference>
<evidence type="ECO:0000256" key="5">
    <source>
        <dbReference type="ARBA" id="ARBA00023237"/>
    </source>
</evidence>
<evidence type="ECO:0000256" key="6">
    <source>
        <dbReference type="SAM" id="SignalP"/>
    </source>
</evidence>
<sequence length="480" mass="55043">MTSKKIFVLLAICFGLSISRAQENRSGSELKEFTLEDLEDLLMAHHPVVKQAKLLSETAKAQVAQARGKFDPALKAAFNNKYFGNTDYYNHWNSELKIPLWLAGADLKLAYDRNVGTYTNPETTTSTAGLSGLGISIPLGQGLIIDNRRSTLQQAKVMVAYAEAEQLKQINAIWFTAVKDYWDWYYAFRQYTLLKEGVQLAEERFKAISMQTRLGDKPPIDSVEAAITVQERKMQLAKYEIALKNSRLILSNHLWNEYEQPMELPDNAVPTTIDSVKLSPSPTMLGNLLEQASDIHPELSKLWSKEQQLRIEERYRKEMLKPKLNISGTLISSRRNFNEYIPHYYDFNWSNYKFGLEFAFPLFLRAERGRLKEVKLKQEQLQYDLLITGRNIKNDITTKYNDLTAYSAQLKLQVASIDNQEVLLSGELQKFDLGESTLFIINSRESKLIDMKIKKEDLITTYNKALAELYYKAGARLLAN</sequence>
<keyword evidence="4" id="KW-0472">Membrane</keyword>
<accession>A0ABV6HUK8</accession>
<keyword evidence="8" id="KW-1185">Reference proteome</keyword>
<dbReference type="EMBL" id="JBHLWO010000007">
    <property type="protein sequence ID" value="MFC0321820.1"/>
    <property type="molecule type" value="Genomic_DNA"/>
</dbReference>
<feature type="signal peptide" evidence="6">
    <location>
        <begin position="1"/>
        <end position="21"/>
    </location>
</feature>
<evidence type="ECO:0000313" key="8">
    <source>
        <dbReference type="Proteomes" id="UP001589774"/>
    </source>
</evidence>
<feature type="chain" id="PRO_5047538331" evidence="6">
    <location>
        <begin position="22"/>
        <end position="480"/>
    </location>
</feature>
<comment type="caution">
    <text evidence="7">The sequence shown here is derived from an EMBL/GenBank/DDBJ whole genome shotgun (WGS) entry which is preliminary data.</text>
</comment>
<name>A0ABV6HUK8_9SPHI</name>
<dbReference type="Proteomes" id="UP001589774">
    <property type="component" value="Unassembled WGS sequence"/>
</dbReference>
<dbReference type="InterPro" id="IPR051906">
    <property type="entry name" value="TolC-like"/>
</dbReference>
<dbReference type="PANTHER" id="PTHR30026">
    <property type="entry name" value="OUTER MEMBRANE PROTEIN TOLC"/>
    <property type="match status" value="1"/>
</dbReference>
<reference evidence="7 8" key="1">
    <citation type="submission" date="2024-09" db="EMBL/GenBank/DDBJ databases">
        <authorList>
            <person name="Sun Q."/>
            <person name="Mori K."/>
        </authorList>
    </citation>
    <scope>NUCLEOTIDE SEQUENCE [LARGE SCALE GENOMIC DNA]</scope>
    <source>
        <strain evidence="7 8">CCM 7765</strain>
    </source>
</reference>
<proteinExistence type="predicted"/>
<dbReference type="SUPFAM" id="SSF56954">
    <property type="entry name" value="Outer membrane efflux proteins (OEP)"/>
    <property type="match status" value="1"/>
</dbReference>
<gene>
    <name evidence="7" type="ORF">ACFFI0_26135</name>
</gene>
<evidence type="ECO:0000256" key="2">
    <source>
        <dbReference type="ARBA" id="ARBA00022452"/>
    </source>
</evidence>
<dbReference type="PANTHER" id="PTHR30026:SF20">
    <property type="entry name" value="OUTER MEMBRANE PROTEIN TOLC"/>
    <property type="match status" value="1"/>
</dbReference>
<protein>
    <submittedName>
        <fullName evidence="7">TolC family protein</fullName>
    </submittedName>
</protein>
<evidence type="ECO:0000313" key="7">
    <source>
        <dbReference type="EMBL" id="MFC0321820.1"/>
    </source>
</evidence>